<evidence type="ECO:0000313" key="3">
    <source>
        <dbReference type="Proteomes" id="UP001243286"/>
    </source>
</evidence>
<keyword evidence="3" id="KW-1185">Reference proteome</keyword>
<comment type="caution">
    <text evidence="2">The sequence shown here is derived from an EMBL/GenBank/DDBJ whole genome shotgun (WGS) entry which is preliminary data.</text>
</comment>
<reference evidence="2 3" key="1">
    <citation type="submission" date="2023-04" db="EMBL/GenBank/DDBJ databases">
        <title>Antarctic isolates genomes.</title>
        <authorList>
            <person name="Dimov S.G."/>
        </authorList>
    </citation>
    <scope>NUCLEOTIDE SEQUENCE [LARGE SCALE GENOMIC DNA]</scope>
    <source>
        <strain evidence="2 3">AL19</strain>
    </source>
</reference>
<dbReference type="EMBL" id="JASBQV010000004">
    <property type="protein sequence ID" value="MDI3234162.1"/>
    <property type="molecule type" value="Genomic_DNA"/>
</dbReference>
<gene>
    <name evidence="2" type="ORF">QK289_04010</name>
</gene>
<dbReference type="Gene3D" id="3.90.1580.10">
    <property type="entry name" value="paralog of FGE (formylglycine-generating enzyme)"/>
    <property type="match status" value="1"/>
</dbReference>
<evidence type="ECO:0000259" key="1">
    <source>
        <dbReference type="Pfam" id="PF03781"/>
    </source>
</evidence>
<dbReference type="InterPro" id="IPR016187">
    <property type="entry name" value="CTDL_fold"/>
</dbReference>
<name>A0ABT6R036_9BACL</name>
<evidence type="ECO:0000313" key="2">
    <source>
        <dbReference type="EMBL" id="MDI3234162.1"/>
    </source>
</evidence>
<proteinExistence type="predicted"/>
<dbReference type="Pfam" id="PF03781">
    <property type="entry name" value="FGE-sulfatase"/>
    <property type="match status" value="1"/>
</dbReference>
<dbReference type="RefSeq" id="WP_282354685.1">
    <property type="nucleotide sequence ID" value="NZ_JASBQV010000004.1"/>
</dbReference>
<dbReference type="Proteomes" id="UP001243286">
    <property type="component" value="Unassembled WGS sequence"/>
</dbReference>
<dbReference type="InterPro" id="IPR005532">
    <property type="entry name" value="SUMF_dom"/>
</dbReference>
<dbReference type="InterPro" id="IPR042095">
    <property type="entry name" value="SUMF_sf"/>
</dbReference>
<organism evidence="2 3">
    <name type="scientific">Exiguobacterium antarcticum</name>
    <dbReference type="NCBI Taxonomy" id="132920"/>
    <lineage>
        <taxon>Bacteria</taxon>
        <taxon>Bacillati</taxon>
        <taxon>Bacillota</taxon>
        <taxon>Bacilli</taxon>
        <taxon>Bacillales</taxon>
        <taxon>Bacillales Family XII. Incertae Sedis</taxon>
        <taxon>Exiguobacterium</taxon>
    </lineage>
</organism>
<dbReference type="SUPFAM" id="SSF56436">
    <property type="entry name" value="C-type lectin-like"/>
    <property type="match status" value="1"/>
</dbReference>
<protein>
    <submittedName>
        <fullName evidence="2">SUMF1/EgtB/PvdO family nonheme iron enzyme</fullName>
    </submittedName>
</protein>
<sequence length="351" mass="37620">MPFVLSVKDTYRQAVEAATGGRNTVMYDDKGNPSVMVFIPRFNLADVIDGAPASPHPAFIVNGVVKDGIWISKYQNVIHDSRAYSLPGMNPATSMNIDAASAACKAKGTGWHLMTNAEWAAIALWCKKNNFMPRGNNSYGKDHAATHETGRLVNPGTPDKILTGSGPVSFAHDGTTAGIYDLNGNVHEYVDGLRLVNGKIWTHKDNDFGTDANSLAAWVDTGVFIDNTLAGTADTTGTKAPGSMQFAAERTNPMTTLGDADNNYAYNSQSFESMAAKSGYTVPELLKYLAIAPTAGSHGLDAIEVRNYGTRIAFRGGYWFLSSGAGVFSLYLSNPRTFTSSRVGFRSAFVG</sequence>
<feature type="domain" description="Sulfatase-modifying factor enzyme-like" evidence="1">
    <location>
        <begin position="82"/>
        <end position="190"/>
    </location>
</feature>
<accession>A0ABT6R036</accession>